<proteinExistence type="predicted"/>
<keyword evidence="2" id="KW-0732">Signal</keyword>
<feature type="chain" id="PRO_5047490348" evidence="2">
    <location>
        <begin position="19"/>
        <end position="421"/>
    </location>
</feature>
<dbReference type="PANTHER" id="PTHR30032:SF8">
    <property type="entry name" value="GERMINATION-SPECIFIC N-ACETYLMURAMOYL-L-ALANINE AMIDASE"/>
    <property type="match status" value="1"/>
</dbReference>
<dbReference type="EMBL" id="JANTEZ010000003">
    <property type="protein sequence ID" value="MCS5714674.1"/>
    <property type="molecule type" value="Genomic_DNA"/>
</dbReference>
<feature type="region of interest" description="Disordered" evidence="1">
    <location>
        <begin position="17"/>
        <end position="99"/>
    </location>
</feature>
<evidence type="ECO:0000313" key="3">
    <source>
        <dbReference type="EMBL" id="MCS5714674.1"/>
    </source>
</evidence>
<name>A0ABT2GEL2_9MICO</name>
<evidence type="ECO:0000256" key="1">
    <source>
        <dbReference type="SAM" id="MobiDB-lite"/>
    </source>
</evidence>
<feature type="compositionally biased region" description="Pro residues" evidence="1">
    <location>
        <begin position="20"/>
        <end position="29"/>
    </location>
</feature>
<protein>
    <submittedName>
        <fullName evidence="3">Cell wall-binding repeat-containing protein</fullName>
    </submittedName>
</protein>
<organism evidence="3 4">
    <name type="scientific">Herbiconiux gentiana</name>
    <dbReference type="NCBI Taxonomy" id="2970912"/>
    <lineage>
        <taxon>Bacteria</taxon>
        <taxon>Bacillati</taxon>
        <taxon>Actinomycetota</taxon>
        <taxon>Actinomycetes</taxon>
        <taxon>Micrococcales</taxon>
        <taxon>Microbacteriaceae</taxon>
        <taxon>Herbiconiux</taxon>
    </lineage>
</organism>
<dbReference type="RefSeq" id="WP_259486194.1">
    <property type="nucleotide sequence ID" value="NZ_JANTEZ010000003.1"/>
</dbReference>
<comment type="caution">
    <text evidence="3">The sequence shown here is derived from an EMBL/GenBank/DDBJ whole genome shotgun (WGS) entry which is preliminary data.</text>
</comment>
<evidence type="ECO:0000313" key="4">
    <source>
        <dbReference type="Proteomes" id="UP001165580"/>
    </source>
</evidence>
<sequence length="421" mass="43141">MIVLTGLLSVGVPAVAQAAPTPPTTPTPTPSATAGTGATQAPVPVDGAKPADGQPDEVAPVPGTGGSAEPAPAGGPERDVTDVDEGAESDAERAGRVSGTDRFETAVQLSKSSFPGTAPVVVIATGESFADALSAGPAAVKVGGPLLLTYRDDLPATVTAEIKRVNPTQIIVVGGTAAVSMRVEQQLRSLAPYLDRYSGSDRYATSMTVARCAWSSRFNPSVVMTETSEKGFRLCDRIFFGADTAYLAVGSNFPDALAAGAAAGRIAAPVLVGPTSNRGSGGWSTNFDTALLSPDRISDLRIVGGYNALDSEWEQIASRKKINAVRLSGSTRYDTAVAVNSYSFRQAPEVYLATGSNFPDALAGAAAAGKRGAPLYLSQGDCVPESVLTDLDRLGLKTPSKVTLIGGLNALDANVEQLGRC</sequence>
<dbReference type="InterPro" id="IPR051922">
    <property type="entry name" value="Bact_Sporulation_Assoc"/>
</dbReference>
<gene>
    <name evidence="3" type="ORF">NVV95_08925</name>
</gene>
<evidence type="ECO:0000256" key="2">
    <source>
        <dbReference type="SAM" id="SignalP"/>
    </source>
</evidence>
<dbReference type="Pfam" id="PF04122">
    <property type="entry name" value="CW_binding_2"/>
    <property type="match status" value="3"/>
</dbReference>
<accession>A0ABT2GEL2</accession>
<feature type="signal peptide" evidence="2">
    <location>
        <begin position="1"/>
        <end position="18"/>
    </location>
</feature>
<dbReference type="Proteomes" id="UP001165580">
    <property type="component" value="Unassembled WGS sequence"/>
</dbReference>
<feature type="compositionally biased region" description="Basic and acidic residues" evidence="1">
    <location>
        <begin position="90"/>
        <end position="99"/>
    </location>
</feature>
<dbReference type="Gene3D" id="3.40.50.12090">
    <property type="match status" value="2"/>
</dbReference>
<reference evidence="3" key="1">
    <citation type="submission" date="2022-08" db="EMBL/GenBank/DDBJ databases">
        <authorList>
            <person name="Deng Y."/>
            <person name="Han X.-F."/>
            <person name="Zhang Y.-Q."/>
        </authorList>
    </citation>
    <scope>NUCLEOTIDE SEQUENCE</scope>
    <source>
        <strain evidence="3">CPCC 205716</strain>
    </source>
</reference>
<feature type="compositionally biased region" description="Low complexity" evidence="1">
    <location>
        <begin position="30"/>
        <end position="44"/>
    </location>
</feature>
<dbReference type="PANTHER" id="PTHR30032">
    <property type="entry name" value="N-ACETYLMURAMOYL-L-ALANINE AMIDASE-RELATED"/>
    <property type="match status" value="1"/>
</dbReference>
<keyword evidence="4" id="KW-1185">Reference proteome</keyword>
<dbReference type="InterPro" id="IPR007253">
    <property type="entry name" value="Cell_wall-bd_2"/>
</dbReference>